<name>A0A1B9F919_9BACT</name>
<keyword evidence="5 7" id="KW-1133">Transmembrane helix</keyword>
<dbReference type="PANTHER" id="PTHR34856:SF2">
    <property type="entry name" value="PROTEIN NRFD"/>
    <property type="match status" value="1"/>
</dbReference>
<evidence type="ECO:0000256" key="1">
    <source>
        <dbReference type="ARBA" id="ARBA00004651"/>
    </source>
</evidence>
<evidence type="ECO:0000256" key="5">
    <source>
        <dbReference type="ARBA" id="ARBA00022989"/>
    </source>
</evidence>
<dbReference type="GO" id="GO:0005886">
    <property type="term" value="C:plasma membrane"/>
    <property type="evidence" value="ECO:0007669"/>
    <property type="project" value="UniProtKB-SubCell"/>
</dbReference>
<comment type="similarity">
    <text evidence="2">Belongs to the NrfD family.</text>
</comment>
<evidence type="ECO:0000256" key="2">
    <source>
        <dbReference type="ARBA" id="ARBA00008929"/>
    </source>
</evidence>
<feature type="transmembrane region" description="Helical" evidence="7">
    <location>
        <begin position="128"/>
        <end position="152"/>
    </location>
</feature>
<dbReference type="STRING" id="1156395.DBT_0210"/>
<evidence type="ECO:0000256" key="4">
    <source>
        <dbReference type="ARBA" id="ARBA00022692"/>
    </source>
</evidence>
<comment type="subcellular location">
    <subcellularLocation>
        <location evidence="1">Cell membrane</location>
        <topology evidence="1">Multi-pass membrane protein</topology>
    </subcellularLocation>
</comment>
<proteinExistence type="inferred from homology"/>
<keyword evidence="3" id="KW-1003">Cell membrane</keyword>
<dbReference type="InterPro" id="IPR005614">
    <property type="entry name" value="NrfD-like"/>
</dbReference>
<keyword evidence="9" id="KW-1185">Reference proteome</keyword>
<evidence type="ECO:0000256" key="6">
    <source>
        <dbReference type="ARBA" id="ARBA00023136"/>
    </source>
</evidence>
<keyword evidence="6 7" id="KW-0472">Membrane</keyword>
<comment type="caution">
    <text evidence="8">The sequence shown here is derived from an EMBL/GenBank/DDBJ whole genome shotgun (WGS) entry which is preliminary data.</text>
</comment>
<evidence type="ECO:0000256" key="7">
    <source>
        <dbReference type="SAM" id="Phobius"/>
    </source>
</evidence>
<reference evidence="8 9" key="1">
    <citation type="submission" date="2016-06" db="EMBL/GenBank/DDBJ databases">
        <title>Respiratory ammonification of nitrate coupled to the oxidation of elemental sulfur in deep-sea autotrophic thermophilic bacteria.</title>
        <authorList>
            <person name="Slobodkina G.B."/>
            <person name="Mardanov A.V."/>
            <person name="Ravin N.V."/>
            <person name="Frolova A.A."/>
            <person name="Viryasiv M.B."/>
            <person name="Chernyh N.A."/>
            <person name="Bonch-Osmolovskaya E.A."/>
            <person name="Slobodkin A.I."/>
        </authorList>
    </citation>
    <scope>NUCLEOTIDE SEQUENCE [LARGE SCALE GENOMIC DNA]</scope>
    <source>
        <strain evidence="8 9">S69</strain>
    </source>
</reference>
<gene>
    <name evidence="8" type="ORF">DBT_0210</name>
</gene>
<feature type="transmembrane region" description="Helical" evidence="7">
    <location>
        <begin position="56"/>
        <end position="76"/>
    </location>
</feature>
<feature type="transmembrane region" description="Helical" evidence="7">
    <location>
        <begin position="264"/>
        <end position="282"/>
    </location>
</feature>
<dbReference type="Gene3D" id="1.20.1630.10">
    <property type="entry name" value="Formate dehydrogenase/DMSO reductase domain"/>
    <property type="match status" value="1"/>
</dbReference>
<sequence>MQMQIFEIINVTREIVWGIGDTHYFFMIGASAGALFLASLYHVFRIERYRDSASTGLVVALSLGLAAPLNLIVNLYQPGRFYSFLYHTHVTSPMSWGTFILSFYLLSLIIYSWCVFRKKSFEINRWTGAVALLSAIVVITYTGVEVAAVRAVPLWHSIMVPILYLCTSLVSAIGLTVLVWRAEGGMKDKSSGKALGNLLLWSLLAVFFLQIVWIVVEIGFGTRDARIAGQYLLREHWIAFLVSGMGVTVVLPALLLVPVRLRQAARGLVPASLLAVLGAWLFRWNVVVTGQEVPKTSAGFYHYFPAITGHDSITEVVANMAFAFFLLIVLTWLVPVGRDNRIKHTEIEES</sequence>
<evidence type="ECO:0000313" key="9">
    <source>
        <dbReference type="Proteomes" id="UP000093080"/>
    </source>
</evidence>
<evidence type="ECO:0000313" key="8">
    <source>
        <dbReference type="EMBL" id="OCC16393.1"/>
    </source>
</evidence>
<feature type="transmembrane region" description="Helical" evidence="7">
    <location>
        <begin position="96"/>
        <end position="116"/>
    </location>
</feature>
<dbReference type="InterPro" id="IPR052049">
    <property type="entry name" value="Electron_transfer_protein"/>
</dbReference>
<feature type="transmembrane region" description="Helical" evidence="7">
    <location>
        <begin position="24"/>
        <end position="44"/>
    </location>
</feature>
<keyword evidence="4 7" id="KW-0812">Transmembrane</keyword>
<evidence type="ECO:0000256" key="3">
    <source>
        <dbReference type="ARBA" id="ARBA00022475"/>
    </source>
</evidence>
<feature type="transmembrane region" description="Helical" evidence="7">
    <location>
        <begin position="158"/>
        <end position="182"/>
    </location>
</feature>
<feature type="transmembrane region" description="Helical" evidence="7">
    <location>
        <begin position="236"/>
        <end position="257"/>
    </location>
</feature>
<accession>A0A1B9F919</accession>
<dbReference type="Proteomes" id="UP000093080">
    <property type="component" value="Unassembled WGS sequence"/>
</dbReference>
<dbReference type="EMBL" id="MAGO01000001">
    <property type="protein sequence ID" value="OCC16393.1"/>
    <property type="molecule type" value="Genomic_DNA"/>
</dbReference>
<dbReference type="AlphaFoldDB" id="A0A1B9F919"/>
<protein>
    <submittedName>
        <fullName evidence="8">Tetrathionate reductase subunit C</fullName>
    </submittedName>
</protein>
<dbReference type="Pfam" id="PF03916">
    <property type="entry name" value="NrfD"/>
    <property type="match status" value="1"/>
</dbReference>
<feature type="transmembrane region" description="Helical" evidence="7">
    <location>
        <begin position="316"/>
        <end position="334"/>
    </location>
</feature>
<dbReference type="PANTHER" id="PTHR34856">
    <property type="entry name" value="PROTEIN NRFD"/>
    <property type="match status" value="1"/>
</dbReference>
<feature type="transmembrane region" description="Helical" evidence="7">
    <location>
        <begin position="194"/>
        <end position="216"/>
    </location>
</feature>
<organism evidence="8 9">
    <name type="scientific">Dissulfuribacter thermophilus</name>
    <dbReference type="NCBI Taxonomy" id="1156395"/>
    <lineage>
        <taxon>Bacteria</taxon>
        <taxon>Pseudomonadati</taxon>
        <taxon>Thermodesulfobacteriota</taxon>
        <taxon>Dissulfuribacteria</taxon>
        <taxon>Dissulfuribacterales</taxon>
        <taxon>Dissulfuribacteraceae</taxon>
        <taxon>Dissulfuribacter</taxon>
    </lineage>
</organism>